<protein>
    <submittedName>
        <fullName evidence="2">Uncharacterized protein</fullName>
    </submittedName>
</protein>
<evidence type="ECO:0000313" key="2">
    <source>
        <dbReference type="EMBL" id="KAL3805349.1"/>
    </source>
</evidence>
<evidence type="ECO:0000256" key="1">
    <source>
        <dbReference type="SAM" id="Phobius"/>
    </source>
</evidence>
<accession>A0ABD3QZ96</accession>
<keyword evidence="1" id="KW-0472">Membrane</keyword>
<gene>
    <name evidence="2" type="ORF">HJC23_009056</name>
</gene>
<dbReference type="AlphaFoldDB" id="A0ABD3QZ96"/>
<sequence length="316" mass="36167">MELKANAAKSAKWLLYFVSAVGFYVFIIDNINVRSDVVNRQLLNVESGSKKKRVGGQTGARRPVMHTFFEPVEGGCCGMSQSAHEDLVKAWEDAWQMRGWDTKVLSEADARDHPYFEAFEKKLIQADISEYDRRCFWRWLAMANQEGGGWMSDYDTFPLALTGEMGLELERTLGFKTFGGHVPALIMADKQSWDKLSKLMLQVISPDLDVQMISDMMVLLYLRRNLSEEQMGVSVWKDSLYPGFPYIKGDQESGPKIVCKWTKRYLAAHISHASCHKAFKKNTYPKIEGLRVIDTAEKRAEAARIMYRDFEDNCVQ</sequence>
<feature type="transmembrane region" description="Helical" evidence="1">
    <location>
        <begin position="13"/>
        <end position="33"/>
    </location>
</feature>
<keyword evidence="1" id="KW-1133">Transmembrane helix</keyword>
<dbReference type="EMBL" id="JABMIG020000003">
    <property type="protein sequence ID" value="KAL3805349.1"/>
    <property type="molecule type" value="Genomic_DNA"/>
</dbReference>
<organism evidence="2 3">
    <name type="scientific">Cyclotella cryptica</name>
    <dbReference type="NCBI Taxonomy" id="29204"/>
    <lineage>
        <taxon>Eukaryota</taxon>
        <taxon>Sar</taxon>
        <taxon>Stramenopiles</taxon>
        <taxon>Ochrophyta</taxon>
        <taxon>Bacillariophyta</taxon>
        <taxon>Coscinodiscophyceae</taxon>
        <taxon>Thalassiosirophycidae</taxon>
        <taxon>Stephanodiscales</taxon>
        <taxon>Stephanodiscaceae</taxon>
        <taxon>Cyclotella</taxon>
    </lineage>
</organism>
<name>A0ABD3QZ96_9STRA</name>
<proteinExistence type="predicted"/>
<dbReference type="Proteomes" id="UP001516023">
    <property type="component" value="Unassembled WGS sequence"/>
</dbReference>
<comment type="caution">
    <text evidence="2">The sequence shown here is derived from an EMBL/GenBank/DDBJ whole genome shotgun (WGS) entry which is preliminary data.</text>
</comment>
<evidence type="ECO:0000313" key="3">
    <source>
        <dbReference type="Proteomes" id="UP001516023"/>
    </source>
</evidence>
<reference evidence="2 3" key="1">
    <citation type="journal article" date="2020" name="G3 (Bethesda)">
        <title>Improved Reference Genome for Cyclotella cryptica CCMP332, a Model for Cell Wall Morphogenesis, Salinity Adaptation, and Lipid Production in Diatoms (Bacillariophyta).</title>
        <authorList>
            <person name="Roberts W.R."/>
            <person name="Downey K.M."/>
            <person name="Ruck E.C."/>
            <person name="Traller J.C."/>
            <person name="Alverson A.J."/>
        </authorList>
    </citation>
    <scope>NUCLEOTIDE SEQUENCE [LARGE SCALE GENOMIC DNA]</scope>
    <source>
        <strain evidence="2 3">CCMP332</strain>
    </source>
</reference>
<keyword evidence="3" id="KW-1185">Reference proteome</keyword>
<keyword evidence="1" id="KW-0812">Transmembrane</keyword>